<evidence type="ECO:0000313" key="2">
    <source>
        <dbReference type="Proteomes" id="UP000003330"/>
    </source>
</evidence>
<accession>G5K5V1</accession>
<dbReference type="OrthoDB" id="9774608at2"/>
<gene>
    <name evidence="1" type="ORF">STRIC_0438</name>
</gene>
<dbReference type="STRING" id="764299.STRIC_0438"/>
<reference evidence="1 2" key="1">
    <citation type="journal article" date="2014" name="Int. J. Syst. Evol. Microbiol.">
        <title>Phylogenomics and the dynamic genome evolution of the genus Streptococcus.</title>
        <authorList>
            <consortium name="The Broad Institute Genome Sequencing Platform"/>
            <person name="Richards V.P."/>
            <person name="Palmer S.R."/>
            <person name="Pavinski Bitar P.D."/>
            <person name="Qin X."/>
            <person name="Weinstock G.M."/>
            <person name="Highlander S.K."/>
            <person name="Town C.D."/>
            <person name="Burne R.A."/>
            <person name="Stanhope M.J."/>
        </authorList>
    </citation>
    <scope>NUCLEOTIDE SEQUENCE [LARGE SCALE GENOMIC DNA]</scope>
    <source>
        <strain evidence="1 2">707-05</strain>
    </source>
</reference>
<organism evidence="1 2">
    <name type="scientific">Streptococcus ictaluri 707-05</name>
    <dbReference type="NCBI Taxonomy" id="764299"/>
    <lineage>
        <taxon>Bacteria</taxon>
        <taxon>Bacillati</taxon>
        <taxon>Bacillota</taxon>
        <taxon>Bacilli</taxon>
        <taxon>Lactobacillales</taxon>
        <taxon>Streptococcaceae</taxon>
        <taxon>Streptococcus</taxon>
    </lineage>
</organism>
<dbReference type="EMBL" id="AEUX02000008">
    <property type="protein sequence ID" value="EHI68751.1"/>
    <property type="molecule type" value="Genomic_DNA"/>
</dbReference>
<protein>
    <submittedName>
        <fullName evidence="1">Lipoprotein</fullName>
    </submittedName>
</protein>
<keyword evidence="1" id="KW-0449">Lipoprotein</keyword>
<proteinExistence type="predicted"/>
<dbReference type="PROSITE" id="PS51257">
    <property type="entry name" value="PROKAR_LIPOPROTEIN"/>
    <property type="match status" value="1"/>
</dbReference>
<comment type="caution">
    <text evidence="1">The sequence shown here is derived from an EMBL/GenBank/DDBJ whole genome shotgun (WGS) entry which is preliminary data.</text>
</comment>
<evidence type="ECO:0000313" key="1">
    <source>
        <dbReference type="EMBL" id="EHI68751.1"/>
    </source>
</evidence>
<sequence length="105" mass="12192">MFGTAKEYHNLRYTRLKGKSKMGATLGLTLACLNLKKYSKWMAGIALFLCLKVAKMRQIIIMIVKEKTNWRFRPVCLQSECSFLQMSTLFICFACFFSLNNEVFL</sequence>
<keyword evidence="2" id="KW-1185">Reference proteome</keyword>
<name>G5K5V1_9STRE</name>
<dbReference type="Proteomes" id="UP000003330">
    <property type="component" value="Unassembled WGS sequence"/>
</dbReference>
<dbReference type="AlphaFoldDB" id="G5K5V1"/>